<dbReference type="RefSeq" id="WP_269445808.1">
    <property type="nucleotide sequence ID" value="NZ_CP097463.1"/>
</dbReference>
<keyword evidence="5" id="KW-1185">Reference proteome</keyword>
<organism evidence="4 5">
    <name type="scientific">Jatrophihabitans cynanchi</name>
    <dbReference type="NCBI Taxonomy" id="2944128"/>
    <lineage>
        <taxon>Bacteria</taxon>
        <taxon>Bacillati</taxon>
        <taxon>Actinomycetota</taxon>
        <taxon>Actinomycetes</taxon>
        <taxon>Jatrophihabitantales</taxon>
        <taxon>Jatrophihabitantaceae</taxon>
        <taxon>Jatrophihabitans</taxon>
    </lineage>
</organism>
<dbReference type="Proteomes" id="UP001164693">
    <property type="component" value="Chromosome"/>
</dbReference>
<name>A0ABY7K523_9ACTN</name>
<dbReference type="Pfam" id="PF18367">
    <property type="entry name" value="Rv2175c_C"/>
    <property type="match status" value="1"/>
</dbReference>
<evidence type="ECO:0000256" key="1">
    <source>
        <dbReference type="SAM" id="MobiDB-lite"/>
    </source>
</evidence>
<feature type="domain" description="DNA-binding protein Rv2175c wHTH" evidence="3">
    <location>
        <begin position="2"/>
        <end position="41"/>
    </location>
</feature>
<evidence type="ECO:0000259" key="3">
    <source>
        <dbReference type="Pfam" id="PF21531"/>
    </source>
</evidence>
<reference evidence="4" key="1">
    <citation type="submission" date="2022-05" db="EMBL/GenBank/DDBJ databases">
        <title>Jatrophihabitans sp. SB3-54 whole genome sequence.</title>
        <authorList>
            <person name="Suh M.K."/>
            <person name="Eom M.K."/>
            <person name="Kim J.S."/>
            <person name="Kim H.S."/>
            <person name="Do H.E."/>
            <person name="Shin Y.K."/>
            <person name="Lee J.-S."/>
        </authorList>
    </citation>
    <scope>NUCLEOTIDE SEQUENCE</scope>
    <source>
        <strain evidence="4">SB3-54</strain>
    </source>
</reference>
<protein>
    <submittedName>
        <fullName evidence="4">Rv2175c family DNA-binding protein</fullName>
    </submittedName>
</protein>
<dbReference type="EMBL" id="CP097463">
    <property type="protein sequence ID" value="WAX59270.1"/>
    <property type="molecule type" value="Genomic_DNA"/>
</dbReference>
<gene>
    <name evidence="4" type="ORF">M6B22_04020</name>
</gene>
<dbReference type="InterPro" id="IPR048576">
    <property type="entry name" value="Rv2175c_wHTH"/>
</dbReference>
<proteinExistence type="predicted"/>
<evidence type="ECO:0000313" key="4">
    <source>
        <dbReference type="EMBL" id="WAX59270.1"/>
    </source>
</evidence>
<dbReference type="GO" id="GO:0003677">
    <property type="term" value="F:DNA binding"/>
    <property type="evidence" value="ECO:0007669"/>
    <property type="project" value="UniProtKB-KW"/>
</dbReference>
<accession>A0ABY7K523</accession>
<evidence type="ECO:0000313" key="5">
    <source>
        <dbReference type="Proteomes" id="UP001164693"/>
    </source>
</evidence>
<keyword evidence="4" id="KW-0238">DNA-binding</keyword>
<evidence type="ECO:0000259" key="2">
    <source>
        <dbReference type="Pfam" id="PF18367"/>
    </source>
</evidence>
<feature type="region of interest" description="Disordered" evidence="1">
    <location>
        <begin position="86"/>
        <end position="105"/>
    </location>
</feature>
<dbReference type="InterPro" id="IPR041098">
    <property type="entry name" value="Rv2175c_C"/>
</dbReference>
<feature type="compositionally biased region" description="Basic and acidic residues" evidence="1">
    <location>
        <begin position="89"/>
        <end position="98"/>
    </location>
</feature>
<dbReference type="Pfam" id="PF21531">
    <property type="entry name" value="Rv2175c_wHTH"/>
    <property type="match status" value="1"/>
</dbReference>
<feature type="domain" description="Rv2175c C-terminal" evidence="2">
    <location>
        <begin position="49"/>
        <end position="103"/>
    </location>
</feature>
<sequence length="105" mass="11538">MTLPDVATALDVEISRVHQYLRDGVLVGLRGADGVRRVPADCVQDGAVVKSLRSVITLLRDAKYTDEEIVDWLYRADDSLPGTPMAALRENRGTEVKRRAQAAGF</sequence>